<dbReference type="PANTHER" id="PTHR43414">
    <property type="entry name" value="MULTIDRUG RESISTANCE PROTEIN MDTG"/>
    <property type="match status" value="1"/>
</dbReference>
<keyword evidence="6 7" id="KW-0472">Membrane</keyword>
<gene>
    <name evidence="9" type="ORF">GBA65_01280</name>
</gene>
<evidence type="ECO:0000313" key="9">
    <source>
        <dbReference type="EMBL" id="QIN77366.1"/>
    </source>
</evidence>
<comment type="subcellular location">
    <subcellularLocation>
        <location evidence="1">Cell membrane</location>
        <topology evidence="1">Multi-pass membrane protein</topology>
    </subcellularLocation>
</comment>
<keyword evidence="3" id="KW-1003">Cell membrane</keyword>
<reference evidence="9 10" key="1">
    <citation type="submission" date="2019-10" db="EMBL/GenBank/DDBJ databases">
        <title>Rubrobacter sp nov SCSIO 52915 isolated from a deep-sea sediment in the South China Sea.</title>
        <authorList>
            <person name="Chen R.W."/>
        </authorList>
    </citation>
    <scope>NUCLEOTIDE SEQUENCE [LARGE SCALE GENOMIC DNA]</scope>
    <source>
        <strain evidence="9 10">SCSIO 52915</strain>
    </source>
</reference>
<evidence type="ECO:0000256" key="1">
    <source>
        <dbReference type="ARBA" id="ARBA00004651"/>
    </source>
</evidence>
<dbReference type="InterPro" id="IPR036259">
    <property type="entry name" value="MFS_trans_sf"/>
</dbReference>
<dbReference type="Gene3D" id="1.20.1720.10">
    <property type="entry name" value="Multidrug resistance protein D"/>
    <property type="match status" value="1"/>
</dbReference>
<dbReference type="AlphaFoldDB" id="A0A6G8PTS6"/>
<feature type="domain" description="Major facilitator superfamily (MFS) profile" evidence="8">
    <location>
        <begin position="69"/>
        <end position="269"/>
    </location>
</feature>
<proteinExistence type="predicted"/>
<dbReference type="Proteomes" id="UP000502706">
    <property type="component" value="Chromosome"/>
</dbReference>
<dbReference type="RefSeq" id="WP_166395043.1">
    <property type="nucleotide sequence ID" value="NZ_CP045121.1"/>
</dbReference>
<feature type="transmembrane region" description="Helical" evidence="7">
    <location>
        <begin position="163"/>
        <end position="185"/>
    </location>
</feature>
<keyword evidence="4 7" id="KW-0812">Transmembrane</keyword>
<feature type="transmembrane region" description="Helical" evidence="7">
    <location>
        <begin position="28"/>
        <end position="45"/>
    </location>
</feature>
<evidence type="ECO:0000256" key="3">
    <source>
        <dbReference type="ARBA" id="ARBA00022475"/>
    </source>
</evidence>
<evidence type="ECO:0000256" key="7">
    <source>
        <dbReference type="SAM" id="Phobius"/>
    </source>
</evidence>
<protein>
    <submittedName>
        <fullName evidence="9">MFS transporter</fullName>
    </submittedName>
</protein>
<organism evidence="9 10">
    <name type="scientific">Rubrobacter marinus</name>
    <dbReference type="NCBI Taxonomy" id="2653852"/>
    <lineage>
        <taxon>Bacteria</taxon>
        <taxon>Bacillati</taxon>
        <taxon>Actinomycetota</taxon>
        <taxon>Rubrobacteria</taxon>
        <taxon>Rubrobacterales</taxon>
        <taxon>Rubrobacteraceae</taxon>
        <taxon>Rubrobacter</taxon>
    </lineage>
</organism>
<dbReference type="GO" id="GO:0022857">
    <property type="term" value="F:transmembrane transporter activity"/>
    <property type="evidence" value="ECO:0007669"/>
    <property type="project" value="InterPro"/>
</dbReference>
<name>A0A6G8PTS6_9ACTN</name>
<keyword evidence="2" id="KW-0813">Transport</keyword>
<dbReference type="GO" id="GO:0005886">
    <property type="term" value="C:plasma membrane"/>
    <property type="evidence" value="ECO:0007669"/>
    <property type="project" value="UniProtKB-SubCell"/>
</dbReference>
<dbReference type="EMBL" id="CP045121">
    <property type="protein sequence ID" value="QIN77366.1"/>
    <property type="molecule type" value="Genomic_DNA"/>
</dbReference>
<evidence type="ECO:0000256" key="2">
    <source>
        <dbReference type="ARBA" id="ARBA00022448"/>
    </source>
</evidence>
<dbReference type="InterPro" id="IPR011701">
    <property type="entry name" value="MFS"/>
</dbReference>
<keyword evidence="10" id="KW-1185">Reference proteome</keyword>
<dbReference type="Gene3D" id="1.20.1250.20">
    <property type="entry name" value="MFS general substrate transporter like domains"/>
    <property type="match status" value="1"/>
</dbReference>
<feature type="transmembrane region" description="Helical" evidence="7">
    <location>
        <begin position="105"/>
        <end position="127"/>
    </location>
</feature>
<feature type="transmembrane region" description="Helical" evidence="7">
    <location>
        <begin position="139"/>
        <end position="157"/>
    </location>
</feature>
<dbReference type="PANTHER" id="PTHR43414:SF1">
    <property type="entry name" value="PEPTIDE PERMEASE"/>
    <property type="match status" value="1"/>
</dbReference>
<evidence type="ECO:0000256" key="5">
    <source>
        <dbReference type="ARBA" id="ARBA00022989"/>
    </source>
</evidence>
<dbReference type="Pfam" id="PF07690">
    <property type="entry name" value="MFS_1"/>
    <property type="match status" value="1"/>
</dbReference>
<feature type="transmembrane region" description="Helical" evidence="7">
    <location>
        <begin position="229"/>
        <end position="249"/>
    </location>
</feature>
<sequence>MVIFLAAALGPFAGGLFADLVGIRASFGVTAALLAGSGLMVLFGVGEAKPVREASDEEDGDEPLHLKRRLAPVLAALFVTHLAITGVVPAVPGFLASLVGETARVAGLAGQIIGVAALAAALGSLVGGRLAARFGARRVVIVALVLAGLAFLPQAGVGSVAELWVLRILSSFFLGIVIPVVNLAVRSSVPSARQGAAFGLSASVTSAALGIGPLGGGLLAARFGFEAPFLVPGLLLLGAGAALAALAVAQRKPRYGKIFRLILAHLVSR</sequence>
<feature type="transmembrane region" description="Helical" evidence="7">
    <location>
        <begin position="197"/>
        <end position="223"/>
    </location>
</feature>
<feature type="transmembrane region" description="Helical" evidence="7">
    <location>
        <begin position="73"/>
        <end position="99"/>
    </location>
</feature>
<dbReference type="SUPFAM" id="SSF103473">
    <property type="entry name" value="MFS general substrate transporter"/>
    <property type="match status" value="1"/>
</dbReference>
<dbReference type="InterPro" id="IPR020846">
    <property type="entry name" value="MFS_dom"/>
</dbReference>
<dbReference type="KEGG" id="rmar:GBA65_01280"/>
<evidence type="ECO:0000256" key="6">
    <source>
        <dbReference type="ARBA" id="ARBA00023136"/>
    </source>
</evidence>
<evidence type="ECO:0000256" key="4">
    <source>
        <dbReference type="ARBA" id="ARBA00022692"/>
    </source>
</evidence>
<dbReference type="PROSITE" id="PS50850">
    <property type="entry name" value="MFS"/>
    <property type="match status" value="1"/>
</dbReference>
<accession>A0A6G8PTS6</accession>
<keyword evidence="5 7" id="KW-1133">Transmembrane helix</keyword>
<evidence type="ECO:0000259" key="8">
    <source>
        <dbReference type="PROSITE" id="PS50850"/>
    </source>
</evidence>
<evidence type="ECO:0000313" key="10">
    <source>
        <dbReference type="Proteomes" id="UP000502706"/>
    </source>
</evidence>